<dbReference type="Proteomes" id="UP000324536">
    <property type="component" value="Plasmid unnamed2"/>
</dbReference>
<reference evidence="1 2" key="1">
    <citation type="submission" date="2019-09" db="EMBL/GenBank/DDBJ databases">
        <title>Genome sequencing of strain KACC 21233.</title>
        <authorList>
            <person name="Heo J."/>
            <person name="Kim S.-J."/>
            <person name="Kim J.-S."/>
            <person name="Hong S.-B."/>
            <person name="Kwon S.-W."/>
        </authorList>
    </citation>
    <scope>NUCLEOTIDE SEQUENCE [LARGE SCALE GENOMIC DNA]</scope>
    <source>
        <strain evidence="1 2">KACC 21233</strain>
        <plasmid evidence="1 2">unnamed2</plasmid>
    </source>
</reference>
<sequence length="101" mass="10693">MAGSAPCDGERPVNQPVAKVFVPFGGGAQSVSLDGLTLENADDHVSLYGRLEIREDQAGLEAARHLKAQMEAIIAVLEARSDLPPVVSEGFQTHPVKNPFG</sequence>
<geneLocation type="plasmid" evidence="1">
    <name>unnamed2</name>
</geneLocation>
<dbReference type="EMBL" id="CP043508">
    <property type="protein sequence ID" value="QEO18949.1"/>
    <property type="molecule type" value="Genomic_DNA"/>
</dbReference>
<evidence type="ECO:0000313" key="2">
    <source>
        <dbReference type="Proteomes" id="UP000324536"/>
    </source>
</evidence>
<organism evidence="1 2">
    <name type="scientific">Acetobacter vaccinii</name>
    <dbReference type="NCBI Taxonomy" id="2592655"/>
    <lineage>
        <taxon>Bacteria</taxon>
        <taxon>Pseudomonadati</taxon>
        <taxon>Pseudomonadota</taxon>
        <taxon>Alphaproteobacteria</taxon>
        <taxon>Acetobacterales</taxon>
        <taxon>Acetobacteraceae</taxon>
        <taxon>Acetobacter</taxon>
    </lineage>
</organism>
<gene>
    <name evidence="1" type="ORF">FLP30_13870</name>
</gene>
<keyword evidence="2" id="KW-1185">Reference proteome</keyword>
<dbReference type="KEGG" id="acek:FLP30_13870"/>
<dbReference type="AlphaFoldDB" id="A0A5C1YU56"/>
<accession>A0A5C1YU56</accession>
<keyword evidence="1" id="KW-0614">Plasmid</keyword>
<proteinExistence type="predicted"/>
<dbReference type="OrthoDB" id="7221388at2"/>
<protein>
    <submittedName>
        <fullName evidence="1">Uncharacterized protein</fullName>
    </submittedName>
</protein>
<evidence type="ECO:0000313" key="1">
    <source>
        <dbReference type="EMBL" id="QEO18949.1"/>
    </source>
</evidence>
<name>A0A5C1YU56_9PROT</name>